<gene>
    <name evidence="2" type="ORF">CO2235_MP80164</name>
    <name evidence="1" type="ORF">CO2235_U840031</name>
</gene>
<protein>
    <submittedName>
        <fullName evidence="1">Uncharacterized protein</fullName>
    </submittedName>
</protein>
<evidence type="ECO:0000313" key="2">
    <source>
        <dbReference type="EMBL" id="SPC24284.1"/>
    </source>
</evidence>
<name>A0A375GQZ4_9BURK</name>
<dbReference type="AlphaFoldDB" id="A0A375GQZ4"/>
<proteinExistence type="predicted"/>
<evidence type="ECO:0000313" key="3">
    <source>
        <dbReference type="Proteomes" id="UP000256862"/>
    </source>
</evidence>
<accession>A0A375GQZ4</accession>
<comment type="caution">
    <text evidence="1">The sequence shown here is derived from an EMBL/GenBank/DDBJ whole genome shotgun (WGS) entry which is preliminary data.</text>
</comment>
<geneLocation type="plasmid" evidence="3">
    <name>co2235_mp</name>
</geneLocation>
<dbReference type="Proteomes" id="UP000256862">
    <property type="component" value="Plasmid CO2235_mp"/>
</dbReference>
<evidence type="ECO:0000313" key="1">
    <source>
        <dbReference type="EMBL" id="SPC08290.1"/>
    </source>
</evidence>
<reference evidence="3" key="2">
    <citation type="submission" date="2018-01" db="EMBL/GenBank/DDBJ databases">
        <authorList>
            <person name="Gaut B.S."/>
            <person name="Morton B.R."/>
            <person name="Clegg M.T."/>
            <person name="Duvall M.R."/>
        </authorList>
    </citation>
    <scope>NUCLEOTIDE SEQUENCE [LARGE SCALE GENOMIC DNA]</scope>
</reference>
<organism evidence="1 3">
    <name type="scientific">Cupriavidus oxalaticus</name>
    <dbReference type="NCBI Taxonomy" id="96344"/>
    <lineage>
        <taxon>Bacteria</taxon>
        <taxon>Pseudomonadati</taxon>
        <taxon>Pseudomonadota</taxon>
        <taxon>Betaproteobacteria</taxon>
        <taxon>Burkholderiales</taxon>
        <taxon>Burkholderiaceae</taxon>
        <taxon>Cupriavidus</taxon>
    </lineage>
</organism>
<sequence length="27" mass="2911">MCKLNTIVPVSAQGACQQVAIFPELSY</sequence>
<dbReference type="EMBL" id="OGUS01000143">
    <property type="protein sequence ID" value="SPC24284.1"/>
    <property type="molecule type" value="Genomic_DNA"/>
</dbReference>
<dbReference type="EMBL" id="OGUS01000092">
    <property type="protein sequence ID" value="SPC08290.1"/>
    <property type="molecule type" value="Genomic_DNA"/>
</dbReference>
<reference evidence="1 3" key="1">
    <citation type="submission" date="2018-01" db="EMBL/GenBank/DDBJ databases">
        <authorList>
            <person name="Clerissi C."/>
        </authorList>
    </citation>
    <scope>NUCLEOTIDE SEQUENCE</scope>
    <source>
        <strain evidence="1">Cupriavidus oxalaticus LMG 2235</strain>
        <plasmid evidence="3">co2235_mp</plasmid>
    </source>
</reference>